<evidence type="ECO:0000313" key="3">
    <source>
        <dbReference type="Proteomes" id="UP001152799"/>
    </source>
</evidence>
<organism evidence="2 3">
    <name type="scientific">Ceutorhynchus assimilis</name>
    <name type="common">cabbage seed weevil</name>
    <dbReference type="NCBI Taxonomy" id="467358"/>
    <lineage>
        <taxon>Eukaryota</taxon>
        <taxon>Metazoa</taxon>
        <taxon>Ecdysozoa</taxon>
        <taxon>Arthropoda</taxon>
        <taxon>Hexapoda</taxon>
        <taxon>Insecta</taxon>
        <taxon>Pterygota</taxon>
        <taxon>Neoptera</taxon>
        <taxon>Endopterygota</taxon>
        <taxon>Coleoptera</taxon>
        <taxon>Polyphaga</taxon>
        <taxon>Cucujiformia</taxon>
        <taxon>Curculionidae</taxon>
        <taxon>Ceutorhynchinae</taxon>
        <taxon>Ceutorhynchus</taxon>
    </lineage>
</organism>
<keyword evidence="1" id="KW-0472">Membrane</keyword>
<gene>
    <name evidence="2" type="ORF">CEUTPL_LOCUS14338</name>
</gene>
<evidence type="ECO:0000256" key="1">
    <source>
        <dbReference type="SAM" id="Phobius"/>
    </source>
</evidence>
<dbReference type="EMBL" id="OU892285">
    <property type="protein sequence ID" value="CAG9773953.1"/>
    <property type="molecule type" value="Genomic_DNA"/>
</dbReference>
<name>A0A9N9MZG8_9CUCU</name>
<keyword evidence="3" id="KW-1185">Reference proteome</keyword>
<keyword evidence="1" id="KW-0812">Transmembrane</keyword>
<dbReference type="AlphaFoldDB" id="A0A9N9MZG8"/>
<proteinExistence type="predicted"/>
<dbReference type="Proteomes" id="UP001152799">
    <property type="component" value="Chromosome 9"/>
</dbReference>
<keyword evidence="1" id="KW-1133">Transmembrane helix</keyword>
<accession>A0A9N9MZG8</accession>
<protein>
    <submittedName>
        <fullName evidence="2">Uncharacterized protein</fullName>
    </submittedName>
</protein>
<evidence type="ECO:0000313" key="2">
    <source>
        <dbReference type="EMBL" id="CAG9773953.1"/>
    </source>
</evidence>
<dbReference type="OrthoDB" id="6697152at2759"/>
<reference evidence="2" key="1">
    <citation type="submission" date="2022-01" db="EMBL/GenBank/DDBJ databases">
        <authorList>
            <person name="King R."/>
        </authorList>
    </citation>
    <scope>NUCLEOTIDE SEQUENCE</scope>
</reference>
<feature type="transmembrane region" description="Helical" evidence="1">
    <location>
        <begin position="68"/>
        <end position="92"/>
    </location>
</feature>
<sequence>MFPRDLAGHIQLEKLKPDRHFSDEIRHIKCPIIKLVKRQIENSDNVFCVRAARNKSLSQQIWKHRWTIVQWLVVFLVMVCLFFFGAMLGAGICSCNLSQHSLPCTGMFSFFPGFNIARTRTFIY</sequence>